<feature type="non-terminal residue" evidence="1">
    <location>
        <position position="60"/>
    </location>
</feature>
<sequence>MASLSQYIPLLHLVVNLETLVACRALEFSLELGFDKAILERDSMIVMAALRDPSPSLASY</sequence>
<evidence type="ECO:0000313" key="2">
    <source>
        <dbReference type="Proteomes" id="UP001459277"/>
    </source>
</evidence>
<evidence type="ECO:0008006" key="3">
    <source>
        <dbReference type="Google" id="ProtNLM"/>
    </source>
</evidence>
<dbReference type="Proteomes" id="UP001459277">
    <property type="component" value="Unassembled WGS sequence"/>
</dbReference>
<organism evidence="1 2">
    <name type="scientific">Lithocarpus litseifolius</name>
    <dbReference type="NCBI Taxonomy" id="425828"/>
    <lineage>
        <taxon>Eukaryota</taxon>
        <taxon>Viridiplantae</taxon>
        <taxon>Streptophyta</taxon>
        <taxon>Embryophyta</taxon>
        <taxon>Tracheophyta</taxon>
        <taxon>Spermatophyta</taxon>
        <taxon>Magnoliopsida</taxon>
        <taxon>eudicotyledons</taxon>
        <taxon>Gunneridae</taxon>
        <taxon>Pentapetalae</taxon>
        <taxon>rosids</taxon>
        <taxon>fabids</taxon>
        <taxon>Fagales</taxon>
        <taxon>Fagaceae</taxon>
        <taxon>Lithocarpus</taxon>
    </lineage>
</organism>
<evidence type="ECO:0000313" key="1">
    <source>
        <dbReference type="EMBL" id="KAL0011489.1"/>
    </source>
</evidence>
<gene>
    <name evidence="1" type="ORF">SO802_006597</name>
</gene>
<dbReference type="AlphaFoldDB" id="A0AAW2DN02"/>
<reference evidence="1 2" key="1">
    <citation type="submission" date="2024-01" db="EMBL/GenBank/DDBJ databases">
        <title>A telomere-to-telomere, gap-free genome of sweet tea (Lithocarpus litseifolius).</title>
        <authorList>
            <person name="Zhou J."/>
        </authorList>
    </citation>
    <scope>NUCLEOTIDE SEQUENCE [LARGE SCALE GENOMIC DNA]</scope>
    <source>
        <strain evidence="1">Zhou-2022a</strain>
        <tissue evidence="1">Leaf</tissue>
    </source>
</reference>
<dbReference type="EMBL" id="JAZDWU010000002">
    <property type="protein sequence ID" value="KAL0011489.1"/>
    <property type="molecule type" value="Genomic_DNA"/>
</dbReference>
<comment type="caution">
    <text evidence="1">The sequence shown here is derived from an EMBL/GenBank/DDBJ whole genome shotgun (WGS) entry which is preliminary data.</text>
</comment>
<name>A0AAW2DN02_9ROSI</name>
<proteinExistence type="predicted"/>
<protein>
    <recommendedName>
        <fullName evidence="3">RNase H type-1 domain-containing protein</fullName>
    </recommendedName>
</protein>
<keyword evidence="2" id="KW-1185">Reference proteome</keyword>
<accession>A0AAW2DN02</accession>